<dbReference type="InterPro" id="IPR011990">
    <property type="entry name" value="TPR-like_helical_dom_sf"/>
</dbReference>
<organism evidence="3 4">
    <name type="scientific">Morus notabilis</name>
    <dbReference type="NCBI Taxonomy" id="981085"/>
    <lineage>
        <taxon>Eukaryota</taxon>
        <taxon>Viridiplantae</taxon>
        <taxon>Streptophyta</taxon>
        <taxon>Embryophyta</taxon>
        <taxon>Tracheophyta</taxon>
        <taxon>Spermatophyta</taxon>
        <taxon>Magnoliopsida</taxon>
        <taxon>eudicotyledons</taxon>
        <taxon>Gunneridae</taxon>
        <taxon>Pentapetalae</taxon>
        <taxon>rosids</taxon>
        <taxon>fabids</taxon>
        <taxon>Rosales</taxon>
        <taxon>Moraceae</taxon>
        <taxon>Moreae</taxon>
        <taxon>Morus</taxon>
    </lineage>
</organism>
<evidence type="ECO:0000313" key="3">
    <source>
        <dbReference type="EMBL" id="EXB63826.1"/>
    </source>
</evidence>
<dbReference type="KEGG" id="mnt:21403964"/>
<dbReference type="NCBIfam" id="TIGR00756">
    <property type="entry name" value="PPR"/>
    <property type="match status" value="3"/>
</dbReference>
<feature type="repeat" description="PPR" evidence="2">
    <location>
        <begin position="336"/>
        <end position="370"/>
    </location>
</feature>
<dbReference type="InterPro" id="IPR046960">
    <property type="entry name" value="PPR_At4g14850-like_plant"/>
</dbReference>
<dbReference type="Pfam" id="PF01535">
    <property type="entry name" value="PPR"/>
    <property type="match status" value="4"/>
</dbReference>
<name>W9R1M7_9ROSA</name>
<dbReference type="PANTHER" id="PTHR24015:SF930">
    <property type="entry name" value="PPR CONTAINING PLANT-LIKE PROTEIN"/>
    <property type="match status" value="1"/>
</dbReference>
<dbReference type="PANTHER" id="PTHR24015">
    <property type="entry name" value="OS07G0578800 PROTEIN-RELATED"/>
    <property type="match status" value="1"/>
</dbReference>
<evidence type="ECO:0000256" key="2">
    <source>
        <dbReference type="PROSITE-ProRule" id="PRU00708"/>
    </source>
</evidence>
<dbReference type="OrthoDB" id="185373at2759"/>
<gene>
    <name evidence="3" type="ORF">L484_021099</name>
</gene>
<dbReference type="eggNOG" id="KOG4197">
    <property type="taxonomic scope" value="Eukaryota"/>
</dbReference>
<protein>
    <recommendedName>
        <fullName evidence="5">Pentatricopeptide repeat-containing protein</fullName>
    </recommendedName>
</protein>
<dbReference type="Gene3D" id="1.25.40.10">
    <property type="entry name" value="Tetratricopeptide repeat domain"/>
    <property type="match status" value="4"/>
</dbReference>
<evidence type="ECO:0000256" key="1">
    <source>
        <dbReference type="ARBA" id="ARBA00022737"/>
    </source>
</evidence>
<dbReference type="Pfam" id="PF13041">
    <property type="entry name" value="PPR_2"/>
    <property type="match status" value="2"/>
</dbReference>
<feature type="repeat" description="PPR" evidence="2">
    <location>
        <begin position="474"/>
        <end position="509"/>
    </location>
</feature>
<dbReference type="InterPro" id="IPR046848">
    <property type="entry name" value="E_motif"/>
</dbReference>
<evidence type="ECO:0000313" key="4">
    <source>
        <dbReference type="Proteomes" id="UP000030645"/>
    </source>
</evidence>
<dbReference type="Proteomes" id="UP000030645">
    <property type="component" value="Unassembled WGS sequence"/>
</dbReference>
<keyword evidence="1" id="KW-0677">Repeat</keyword>
<sequence>MKRNVGKLVEDGLYKKALFLYSKSSSSSSRRPHRFTFPPLLKACAKLQAASHGQMLHTHLLKTGFSSDSYAATALTGMYMNIRLFRDALKVFDEMPHRSLASMNAVLSGLAQNGHFWEALDVFRSGRYGDFRPNSVTLASLLSTCGSVGFAEILYCWATKLGVEKDVYVATAILSVYSKFKDMVLAAKVFNGMDNKNLVSYNAYVSGLLQNGFSLEVLAVFKQMMEVLDERPSHVTLVSAISACARLLYVLLGSQVHKLAMKFGLARDVMVGTALVDMYSKCGCWWRASNVFEELSGDRNLVTWNAIISGMMLNAQSLRAVLLFRRLITDEGLQPDLAIWNSMIGGFSQLGKGTEAFKYFKLMQCYGISPNSKSMTSMLSACSGLSALRSGKEIHGYATRMHAKIDTVMATALIDLYMKCGHSSWARRVFYWFNVKPEDPAFWNVMISGYGRNGDDESAVEIFDQMVGAKVPPNAATFVSVLSACSHSGQVDKGLGIFGMMITEFGLKPNPVHFSCMVDLLARSGRLEDARELVQGLLEPSASVFASLLGACRAKLDSELAEEMAKKLLELEPESPIPYVVLSNIYAELGRWKDVERVRGMMNHKGHRKAPGYSFIEVS</sequence>
<accession>W9R1M7</accession>
<dbReference type="EMBL" id="KE344492">
    <property type="protein sequence ID" value="EXB63826.1"/>
    <property type="molecule type" value="Genomic_DNA"/>
</dbReference>
<dbReference type="AlphaFoldDB" id="W9R1M7"/>
<reference evidence="4" key="1">
    <citation type="submission" date="2013-01" db="EMBL/GenBank/DDBJ databases">
        <title>Draft Genome Sequence of a Mulberry Tree, Morus notabilis C.K. Schneid.</title>
        <authorList>
            <person name="He N."/>
            <person name="Zhao S."/>
        </authorList>
    </citation>
    <scope>NUCLEOTIDE SEQUENCE</scope>
</reference>
<dbReference type="FunFam" id="1.25.40.10:FF:000090">
    <property type="entry name" value="Pentatricopeptide repeat-containing protein, chloroplastic"/>
    <property type="match status" value="1"/>
</dbReference>
<dbReference type="InterPro" id="IPR002885">
    <property type="entry name" value="PPR_rpt"/>
</dbReference>
<dbReference type="FunFam" id="1.25.40.10:FF:000344">
    <property type="entry name" value="Pentatricopeptide repeat-containing protein"/>
    <property type="match status" value="1"/>
</dbReference>
<dbReference type="GO" id="GO:0009451">
    <property type="term" value="P:RNA modification"/>
    <property type="evidence" value="ECO:0007669"/>
    <property type="project" value="InterPro"/>
</dbReference>
<dbReference type="SUPFAM" id="SSF48452">
    <property type="entry name" value="TPR-like"/>
    <property type="match status" value="1"/>
</dbReference>
<dbReference type="GO" id="GO:0003723">
    <property type="term" value="F:RNA binding"/>
    <property type="evidence" value="ECO:0007669"/>
    <property type="project" value="InterPro"/>
</dbReference>
<feature type="repeat" description="PPR" evidence="2">
    <location>
        <begin position="439"/>
        <end position="473"/>
    </location>
</feature>
<feature type="repeat" description="PPR" evidence="2">
    <location>
        <begin position="99"/>
        <end position="133"/>
    </location>
</feature>
<dbReference type="Pfam" id="PF20431">
    <property type="entry name" value="E_motif"/>
    <property type="match status" value="1"/>
</dbReference>
<proteinExistence type="predicted"/>
<dbReference type="PROSITE" id="PS51375">
    <property type="entry name" value="PPR"/>
    <property type="match status" value="4"/>
</dbReference>
<evidence type="ECO:0008006" key="5">
    <source>
        <dbReference type="Google" id="ProtNLM"/>
    </source>
</evidence>
<keyword evidence="4" id="KW-1185">Reference proteome</keyword>